<dbReference type="InParanoid" id="A0A3Q1GH03"/>
<evidence type="ECO:0000256" key="9">
    <source>
        <dbReference type="SAM" id="SignalP"/>
    </source>
</evidence>
<feature type="signal peptide" evidence="9">
    <location>
        <begin position="1"/>
        <end position="23"/>
    </location>
</feature>
<evidence type="ECO:0000256" key="3">
    <source>
        <dbReference type="ARBA" id="ARBA00022622"/>
    </source>
</evidence>
<keyword evidence="2" id="KW-1003">Cell membrane</keyword>
<evidence type="ECO:0008006" key="12">
    <source>
        <dbReference type="Google" id="ProtNLM"/>
    </source>
</evidence>
<evidence type="ECO:0000313" key="10">
    <source>
        <dbReference type="Ensembl" id="ENSAPOP00000026757.1"/>
    </source>
</evidence>
<dbReference type="GeneTree" id="ENSGT00940000176894"/>
<keyword evidence="6" id="KW-1015">Disulfide bond</keyword>
<evidence type="ECO:0000256" key="8">
    <source>
        <dbReference type="ARBA" id="ARBA00023288"/>
    </source>
</evidence>
<evidence type="ECO:0000256" key="6">
    <source>
        <dbReference type="ARBA" id="ARBA00023157"/>
    </source>
</evidence>
<accession>A0A3Q1GH03</accession>
<dbReference type="InterPro" id="IPR046354">
    <property type="entry name" value="SPACA4/Bouncer"/>
</dbReference>
<keyword evidence="7" id="KW-0325">Glycoprotein</keyword>
<reference evidence="10" key="1">
    <citation type="submission" date="2025-08" db="UniProtKB">
        <authorList>
            <consortium name="Ensembl"/>
        </authorList>
    </citation>
    <scope>IDENTIFICATION</scope>
</reference>
<keyword evidence="4 9" id="KW-0732">Signal</keyword>
<dbReference type="PANTHER" id="PTHR47613:SF1">
    <property type="entry name" value="SPERM ACROSOME MEMBRANE-ASSOCIATED PROTEIN 4"/>
    <property type="match status" value="1"/>
</dbReference>
<sequence>MLINTSSIFESIFFLLLVPKPFQQHSTCKPCTNTTSQCLPDQRCSSSIGRYGSTHVLSAQGCLDKELCGSHEIVSYRGVKYNVSHTCCCRDKCNNELKFDTSLKKLLGMIGGTSRMGTGIGGTTATITNQLETPTIHEGGEQKVNKMVSSLLSS</sequence>
<dbReference type="Proteomes" id="UP000257200">
    <property type="component" value="Unplaced"/>
</dbReference>
<keyword evidence="3" id="KW-0336">GPI-anchor</keyword>
<organism evidence="10 11">
    <name type="scientific">Acanthochromis polyacanthus</name>
    <name type="common">spiny chromis</name>
    <dbReference type="NCBI Taxonomy" id="80966"/>
    <lineage>
        <taxon>Eukaryota</taxon>
        <taxon>Metazoa</taxon>
        <taxon>Chordata</taxon>
        <taxon>Craniata</taxon>
        <taxon>Vertebrata</taxon>
        <taxon>Euteleostomi</taxon>
        <taxon>Actinopterygii</taxon>
        <taxon>Neopterygii</taxon>
        <taxon>Teleostei</taxon>
        <taxon>Neoteleostei</taxon>
        <taxon>Acanthomorphata</taxon>
        <taxon>Ovalentaria</taxon>
        <taxon>Pomacentridae</taxon>
        <taxon>Acanthochromis</taxon>
    </lineage>
</organism>
<proteinExistence type="predicted"/>
<dbReference type="GO" id="GO:0005886">
    <property type="term" value="C:plasma membrane"/>
    <property type="evidence" value="ECO:0007669"/>
    <property type="project" value="UniProtKB-SubCell"/>
</dbReference>
<dbReference type="CDD" id="cd23597">
    <property type="entry name" value="TFP_LU_ECD_Bncr"/>
    <property type="match status" value="1"/>
</dbReference>
<evidence type="ECO:0000313" key="11">
    <source>
        <dbReference type="Proteomes" id="UP000257200"/>
    </source>
</evidence>
<dbReference type="PANTHER" id="PTHR47613">
    <property type="entry name" value="SPERM ACROSOME MEMBRANE-ASSOCIATED PROTEIN 4"/>
    <property type="match status" value="1"/>
</dbReference>
<keyword evidence="8" id="KW-0449">Lipoprotein</keyword>
<evidence type="ECO:0000256" key="2">
    <source>
        <dbReference type="ARBA" id="ARBA00022475"/>
    </source>
</evidence>
<keyword evidence="5" id="KW-0472">Membrane</keyword>
<dbReference type="Ensembl" id="ENSAPOT00000002902.1">
    <property type="protein sequence ID" value="ENSAPOP00000026757.1"/>
    <property type="gene ID" value="ENSAPOG00000010813.1"/>
</dbReference>
<feature type="chain" id="PRO_5018675225" description="UPAR/Ly6 domain-containing protein" evidence="9">
    <location>
        <begin position="24"/>
        <end position="154"/>
    </location>
</feature>
<comment type="subcellular location">
    <subcellularLocation>
        <location evidence="1">Cell membrane</location>
        <topology evidence="1">Lipid-anchor</topology>
        <topology evidence="1">GPI-anchor</topology>
    </subcellularLocation>
</comment>
<dbReference type="GO" id="GO:0035036">
    <property type="term" value="P:sperm-egg recognition"/>
    <property type="evidence" value="ECO:0007669"/>
    <property type="project" value="TreeGrafter"/>
</dbReference>
<reference evidence="10" key="2">
    <citation type="submission" date="2025-09" db="UniProtKB">
        <authorList>
            <consortium name="Ensembl"/>
        </authorList>
    </citation>
    <scope>IDENTIFICATION</scope>
</reference>
<evidence type="ECO:0000256" key="5">
    <source>
        <dbReference type="ARBA" id="ARBA00023136"/>
    </source>
</evidence>
<evidence type="ECO:0000256" key="7">
    <source>
        <dbReference type="ARBA" id="ARBA00023180"/>
    </source>
</evidence>
<evidence type="ECO:0000256" key="4">
    <source>
        <dbReference type="ARBA" id="ARBA00022729"/>
    </source>
</evidence>
<dbReference type="AlphaFoldDB" id="A0A3Q1GH03"/>
<evidence type="ECO:0000256" key="1">
    <source>
        <dbReference type="ARBA" id="ARBA00004609"/>
    </source>
</evidence>
<name>A0A3Q1GH03_9TELE</name>
<dbReference type="GO" id="GO:0098552">
    <property type="term" value="C:side of membrane"/>
    <property type="evidence" value="ECO:0007669"/>
    <property type="project" value="UniProtKB-KW"/>
</dbReference>
<keyword evidence="11" id="KW-1185">Reference proteome</keyword>
<protein>
    <recommendedName>
        <fullName evidence="12">UPAR/Ly6 domain-containing protein</fullName>
    </recommendedName>
</protein>